<protein>
    <submittedName>
        <fullName evidence="1">Uncharacterized protein</fullName>
    </submittedName>
</protein>
<accession>A0AAW0Y4D8</accession>
<sequence length="99" mass="11242">MRPSPGSEDWKGKCRSPGMTFWPSDIGFLKESHLSREREIRDQISGSILLVDEDPQRAVLVRSQLNFSDELNLSSELNLPIEPNLSIELNSSFELNLLN</sequence>
<name>A0AAW0Y4D8_CHEQU</name>
<keyword evidence="2" id="KW-1185">Reference proteome</keyword>
<reference evidence="1 2" key="1">
    <citation type="journal article" date="2024" name="BMC Genomics">
        <title>Genome assembly of redclaw crayfish (Cherax quadricarinatus) provides insights into its immune adaptation and hypoxia tolerance.</title>
        <authorList>
            <person name="Liu Z."/>
            <person name="Zheng J."/>
            <person name="Li H."/>
            <person name="Fang K."/>
            <person name="Wang S."/>
            <person name="He J."/>
            <person name="Zhou D."/>
            <person name="Weng S."/>
            <person name="Chi M."/>
            <person name="Gu Z."/>
            <person name="He J."/>
            <person name="Li F."/>
            <person name="Wang M."/>
        </authorList>
    </citation>
    <scope>NUCLEOTIDE SEQUENCE [LARGE SCALE GENOMIC DNA]</scope>
    <source>
        <strain evidence="1">ZL_2023a</strain>
    </source>
</reference>
<dbReference type="AlphaFoldDB" id="A0AAW0Y4D8"/>
<gene>
    <name evidence="1" type="ORF">OTU49_016510</name>
</gene>
<proteinExistence type="predicted"/>
<comment type="caution">
    <text evidence="1">The sequence shown here is derived from an EMBL/GenBank/DDBJ whole genome shotgun (WGS) entry which is preliminary data.</text>
</comment>
<evidence type="ECO:0000313" key="2">
    <source>
        <dbReference type="Proteomes" id="UP001445076"/>
    </source>
</evidence>
<dbReference type="EMBL" id="JARKIK010000014">
    <property type="protein sequence ID" value="KAK8747639.1"/>
    <property type="molecule type" value="Genomic_DNA"/>
</dbReference>
<dbReference type="Proteomes" id="UP001445076">
    <property type="component" value="Unassembled WGS sequence"/>
</dbReference>
<evidence type="ECO:0000313" key="1">
    <source>
        <dbReference type="EMBL" id="KAK8747639.1"/>
    </source>
</evidence>
<organism evidence="1 2">
    <name type="scientific">Cherax quadricarinatus</name>
    <name type="common">Australian red claw crayfish</name>
    <dbReference type="NCBI Taxonomy" id="27406"/>
    <lineage>
        <taxon>Eukaryota</taxon>
        <taxon>Metazoa</taxon>
        <taxon>Ecdysozoa</taxon>
        <taxon>Arthropoda</taxon>
        <taxon>Crustacea</taxon>
        <taxon>Multicrustacea</taxon>
        <taxon>Malacostraca</taxon>
        <taxon>Eumalacostraca</taxon>
        <taxon>Eucarida</taxon>
        <taxon>Decapoda</taxon>
        <taxon>Pleocyemata</taxon>
        <taxon>Astacidea</taxon>
        <taxon>Parastacoidea</taxon>
        <taxon>Parastacidae</taxon>
        <taxon>Cherax</taxon>
    </lineage>
</organism>